<dbReference type="InterPro" id="IPR006680">
    <property type="entry name" value="Amidohydro-rel"/>
</dbReference>
<proteinExistence type="predicted"/>
<dbReference type="Gene3D" id="3.20.20.140">
    <property type="entry name" value="Metal-dependent hydrolases"/>
    <property type="match status" value="1"/>
</dbReference>
<dbReference type="SUPFAM" id="SSF51556">
    <property type="entry name" value="Metallo-dependent hydrolases"/>
    <property type="match status" value="1"/>
</dbReference>
<name>A0A1M5GDJ5_9HYPH</name>
<dbReference type="GO" id="GO:0016787">
    <property type="term" value="F:hydrolase activity"/>
    <property type="evidence" value="ECO:0007669"/>
    <property type="project" value="UniProtKB-KW"/>
</dbReference>
<organism evidence="2 3">
    <name type="scientific">Kaistia soli DSM 19436</name>
    <dbReference type="NCBI Taxonomy" id="1122133"/>
    <lineage>
        <taxon>Bacteria</taxon>
        <taxon>Pseudomonadati</taxon>
        <taxon>Pseudomonadota</taxon>
        <taxon>Alphaproteobacteria</taxon>
        <taxon>Hyphomicrobiales</taxon>
        <taxon>Kaistiaceae</taxon>
        <taxon>Kaistia</taxon>
    </lineage>
</organism>
<protein>
    <submittedName>
        <fullName evidence="2">Predicted metal-dependent hydrolase, TIM-barrel fold</fullName>
    </submittedName>
</protein>
<reference evidence="2 3" key="1">
    <citation type="submission" date="2016-11" db="EMBL/GenBank/DDBJ databases">
        <authorList>
            <person name="Jaros S."/>
            <person name="Januszkiewicz K."/>
            <person name="Wedrychowicz H."/>
        </authorList>
    </citation>
    <scope>NUCLEOTIDE SEQUENCE [LARGE SCALE GENOMIC DNA]</scope>
    <source>
        <strain evidence="2 3">DSM 19436</strain>
    </source>
</reference>
<evidence type="ECO:0000313" key="2">
    <source>
        <dbReference type="EMBL" id="SHG01759.1"/>
    </source>
</evidence>
<accession>A0A1M5GDJ5</accession>
<keyword evidence="2" id="KW-0378">Hydrolase</keyword>
<evidence type="ECO:0000259" key="1">
    <source>
        <dbReference type="Pfam" id="PF04909"/>
    </source>
</evidence>
<feature type="domain" description="Amidohydrolase-related" evidence="1">
    <location>
        <begin position="10"/>
        <end position="242"/>
    </location>
</feature>
<dbReference type="InterPro" id="IPR032466">
    <property type="entry name" value="Metal_Hydrolase"/>
</dbReference>
<dbReference type="Pfam" id="PF04909">
    <property type="entry name" value="Amidohydro_2"/>
    <property type="match status" value="1"/>
</dbReference>
<dbReference type="OrthoDB" id="8472356at2"/>
<sequence length="316" mass="33957">MIVDAYSHTGLPRFQTVADYRGIMRREGIGKAVLSSFDSSPDLAGIHAAFTEQPEIFRGLGVPLGKDHGEIAAGARAQLAAGFTGLRMTARDVLERPFLLDIVGEAGGVVLAVGRLAEAACAQALHDALQRHEGLTVIGGHFAGGGEPDELEQYPVAGLFAHPRFAVVFSRHGGYPASSIRLWARSIVARAGWSRILWGAEAPLLFWRNETMPAAMAWIDFLEPTADERAAFFGGNAERIYFARPHQPGPLALPFDPWTYINEVPAGLWANGLPVPQEIAGRLVQDWLAAGGEGTLGGHLETVLQRALPKLSKSRG</sequence>
<dbReference type="EMBL" id="FQUP01000003">
    <property type="protein sequence ID" value="SHG01759.1"/>
    <property type="molecule type" value="Genomic_DNA"/>
</dbReference>
<evidence type="ECO:0000313" key="3">
    <source>
        <dbReference type="Proteomes" id="UP000184485"/>
    </source>
</evidence>
<dbReference type="AlphaFoldDB" id="A0A1M5GDJ5"/>
<dbReference type="STRING" id="1122133.SAMN02745157_3368"/>
<dbReference type="RefSeq" id="WP_073054905.1">
    <property type="nucleotide sequence ID" value="NZ_FQUP01000003.1"/>
</dbReference>
<gene>
    <name evidence="2" type="ORF">SAMN02745157_3368</name>
</gene>
<dbReference type="Proteomes" id="UP000184485">
    <property type="component" value="Unassembled WGS sequence"/>
</dbReference>
<keyword evidence="3" id="KW-1185">Reference proteome</keyword>